<keyword evidence="1" id="KW-0547">Nucleotide-binding</keyword>
<evidence type="ECO:0000313" key="6">
    <source>
        <dbReference type="Proteomes" id="UP000051448"/>
    </source>
</evidence>
<dbReference type="OrthoDB" id="9782422at2"/>
<dbReference type="AlphaFoldDB" id="A0A0R1MPE9"/>
<evidence type="ECO:0000313" key="5">
    <source>
        <dbReference type="EMBL" id="KRL06970.1"/>
    </source>
</evidence>
<accession>A0A0R1MPE9</accession>
<dbReference type="Proteomes" id="UP000051448">
    <property type="component" value="Unassembled WGS sequence"/>
</dbReference>
<dbReference type="EMBL" id="AZDX01000012">
    <property type="protein sequence ID" value="KRL06970.1"/>
    <property type="molecule type" value="Genomic_DNA"/>
</dbReference>
<keyword evidence="2" id="KW-0378">Hydrolase</keyword>
<evidence type="ECO:0000259" key="4">
    <source>
        <dbReference type="SMART" id="SM00797"/>
    </source>
</evidence>
<gene>
    <name evidence="5" type="ORF">FC92_GL000313</name>
</gene>
<sequence>MPNIEIINSGLATTVQDLGRIGHQAKGIPVSGAVDQYSYRLANVLVNNSEESAILEFSILGPTIQFNVETFIAITGGASAPTLNNSAINLNTTYAVKRGDVLAFHPMKSGRFGYIAFANNGLQVAPILDSQSTNTRLTLGGYYGRALASGDRLPVNNCYQITSLTNRSLPWHEPSGSSIRFIKGPQWNLFSENAKQTFIAEPFTISSQTDRMGFRLDGPNLEIPQKSMLSEGTVLGNIQITRAGQPIVLLADRQTAGGYPVIATIIGADLGKFVQFGAGQPLTFEEVSLKEAIDALRNQYKFLEDLTTSIYQKRYQYPIGPIRRTSKKIEEIISNS</sequence>
<dbReference type="RefSeq" id="WP_057869445.1">
    <property type="nucleotide sequence ID" value="NZ_AZDX01000012.1"/>
</dbReference>
<organism evidence="5 6">
    <name type="scientific">Liquorilactobacillus hordei DSM 19519</name>
    <dbReference type="NCBI Taxonomy" id="1423759"/>
    <lineage>
        <taxon>Bacteria</taxon>
        <taxon>Bacillati</taxon>
        <taxon>Bacillota</taxon>
        <taxon>Bacilli</taxon>
        <taxon>Lactobacillales</taxon>
        <taxon>Lactobacillaceae</taxon>
        <taxon>Liquorilactobacillus</taxon>
    </lineage>
</organism>
<dbReference type="Gene3D" id="2.40.100.10">
    <property type="entry name" value="Cyclophilin-like"/>
    <property type="match status" value="1"/>
</dbReference>
<protein>
    <recommendedName>
        <fullName evidence="4">Carboxyltransferase domain-containing protein</fullName>
    </recommendedName>
</protein>
<dbReference type="GeneID" id="98310216"/>
<dbReference type="Pfam" id="PF02626">
    <property type="entry name" value="CT_A_B"/>
    <property type="match status" value="1"/>
</dbReference>
<evidence type="ECO:0000256" key="1">
    <source>
        <dbReference type="ARBA" id="ARBA00022741"/>
    </source>
</evidence>
<reference evidence="5 6" key="1">
    <citation type="journal article" date="2015" name="Genome Announc.">
        <title>Expanding the biotechnology potential of lactobacilli through comparative genomics of 213 strains and associated genera.</title>
        <authorList>
            <person name="Sun Z."/>
            <person name="Harris H.M."/>
            <person name="McCann A."/>
            <person name="Guo C."/>
            <person name="Argimon S."/>
            <person name="Zhang W."/>
            <person name="Yang X."/>
            <person name="Jeffery I.B."/>
            <person name="Cooney J.C."/>
            <person name="Kagawa T.F."/>
            <person name="Liu W."/>
            <person name="Song Y."/>
            <person name="Salvetti E."/>
            <person name="Wrobel A."/>
            <person name="Rasinkangas P."/>
            <person name="Parkhill J."/>
            <person name="Rea M.C."/>
            <person name="O'Sullivan O."/>
            <person name="Ritari J."/>
            <person name="Douillard F.P."/>
            <person name="Paul Ross R."/>
            <person name="Yang R."/>
            <person name="Briner A.E."/>
            <person name="Felis G.E."/>
            <person name="de Vos W.M."/>
            <person name="Barrangou R."/>
            <person name="Klaenhammer T.R."/>
            <person name="Caufield P.W."/>
            <person name="Cui Y."/>
            <person name="Zhang H."/>
            <person name="O'Toole P.W."/>
        </authorList>
    </citation>
    <scope>NUCLEOTIDE SEQUENCE [LARGE SCALE GENOMIC DNA]</scope>
    <source>
        <strain evidence="5 6">DSM 19519</strain>
    </source>
</reference>
<dbReference type="STRING" id="1423759.FC92_GL000313"/>
<dbReference type="InterPro" id="IPR052708">
    <property type="entry name" value="PxpC"/>
</dbReference>
<dbReference type="SMART" id="SM00797">
    <property type="entry name" value="AHS2"/>
    <property type="match status" value="1"/>
</dbReference>
<dbReference type="GO" id="GO:0016787">
    <property type="term" value="F:hydrolase activity"/>
    <property type="evidence" value="ECO:0007669"/>
    <property type="project" value="UniProtKB-KW"/>
</dbReference>
<dbReference type="InterPro" id="IPR003778">
    <property type="entry name" value="CT_A_B"/>
</dbReference>
<dbReference type="PATRIC" id="fig|1423759.3.peg.331"/>
<dbReference type="InterPro" id="IPR029000">
    <property type="entry name" value="Cyclophilin-like_dom_sf"/>
</dbReference>
<name>A0A0R1MPE9_9LACO</name>
<proteinExistence type="predicted"/>
<keyword evidence="3" id="KW-0067">ATP-binding</keyword>
<dbReference type="NCBIfam" id="TIGR00724">
    <property type="entry name" value="urea_amlyse_rel"/>
    <property type="match status" value="1"/>
</dbReference>
<dbReference type="PANTHER" id="PTHR43309:SF5">
    <property type="entry name" value="5-OXOPROLINASE SUBUNIT C"/>
    <property type="match status" value="1"/>
</dbReference>
<comment type="caution">
    <text evidence="5">The sequence shown here is derived from an EMBL/GenBank/DDBJ whole genome shotgun (WGS) entry which is preliminary data.</text>
</comment>
<dbReference type="PANTHER" id="PTHR43309">
    <property type="entry name" value="5-OXOPROLINASE SUBUNIT C"/>
    <property type="match status" value="1"/>
</dbReference>
<evidence type="ECO:0000256" key="3">
    <source>
        <dbReference type="ARBA" id="ARBA00022840"/>
    </source>
</evidence>
<evidence type="ECO:0000256" key="2">
    <source>
        <dbReference type="ARBA" id="ARBA00022801"/>
    </source>
</evidence>
<feature type="domain" description="Carboxyltransferase" evidence="4">
    <location>
        <begin position="25"/>
        <end position="303"/>
    </location>
</feature>
<dbReference type="SUPFAM" id="SSF50891">
    <property type="entry name" value="Cyclophilin-like"/>
    <property type="match status" value="1"/>
</dbReference>
<dbReference type="GO" id="GO:0005524">
    <property type="term" value="F:ATP binding"/>
    <property type="evidence" value="ECO:0007669"/>
    <property type="project" value="UniProtKB-KW"/>
</dbReference>
<keyword evidence="6" id="KW-1185">Reference proteome</keyword>